<accession>A0AAX4P4W4</accession>
<proteinExistence type="predicted"/>
<evidence type="ECO:0000313" key="4">
    <source>
        <dbReference type="Proteomes" id="UP001472866"/>
    </source>
</evidence>
<evidence type="ECO:0000313" key="3">
    <source>
        <dbReference type="EMBL" id="WZN61071.1"/>
    </source>
</evidence>
<dbReference type="PANTHER" id="PTHR46230:SF3">
    <property type="entry name" value="SUFE-LIKE PROTEIN 1, CHLOROPLASTIC_MITOCHONDRIAL"/>
    <property type="match status" value="1"/>
</dbReference>
<organism evidence="3 4">
    <name type="scientific">Chloropicon roscoffensis</name>
    <dbReference type="NCBI Taxonomy" id="1461544"/>
    <lineage>
        <taxon>Eukaryota</taxon>
        <taxon>Viridiplantae</taxon>
        <taxon>Chlorophyta</taxon>
        <taxon>Chloropicophyceae</taxon>
        <taxon>Chloropicales</taxon>
        <taxon>Chloropicaceae</taxon>
        <taxon>Chloropicon</taxon>
    </lineage>
</organism>
<feature type="region of interest" description="Disordered" evidence="1">
    <location>
        <begin position="1"/>
        <end position="44"/>
    </location>
</feature>
<dbReference type="EMBL" id="CP151503">
    <property type="protein sequence ID" value="WZN61071.1"/>
    <property type="molecule type" value="Genomic_DNA"/>
</dbReference>
<dbReference type="Pfam" id="PF01722">
    <property type="entry name" value="BolA"/>
    <property type="match status" value="1"/>
</dbReference>
<feature type="compositionally biased region" description="Low complexity" evidence="1">
    <location>
        <begin position="1"/>
        <end position="10"/>
    </location>
</feature>
<sequence length="297" mass="31876">MVSLPSVTSRATRRRAVRGAGERPIRTRPSTSLSCQGLARSGRPGRRGALLRLRTQAAQASTSMPAPLKGLIAAFSAVPDPMLRYKQLLHFAEKLEPLSAEHHTPENKVEGCVSQVWVRGTLQGDGTVAFEAESDSQLTKGLAALLVRGLSGATPDAITALDPSFFEDLGLQQSLTPSRNNGFLNMLLKMQKIAQGLGEGGEGVDPNLPMSQKIEQLLRKEFEPSSLEIHDDSASHAGHRPESAGGGTHFRVEIVSESFEGMNTIKRHKAVYAVLAEQMEPAGTIHALSLSTKTPSD</sequence>
<dbReference type="Gene3D" id="3.30.300.90">
    <property type="entry name" value="BolA-like"/>
    <property type="match status" value="1"/>
</dbReference>
<dbReference type="Proteomes" id="UP001472866">
    <property type="component" value="Chromosome 03"/>
</dbReference>
<dbReference type="InterPro" id="IPR002634">
    <property type="entry name" value="BolA"/>
</dbReference>
<keyword evidence="4" id="KW-1185">Reference proteome</keyword>
<dbReference type="InterPro" id="IPR036065">
    <property type="entry name" value="BolA-like_sf"/>
</dbReference>
<evidence type="ECO:0000256" key="1">
    <source>
        <dbReference type="SAM" id="MobiDB-lite"/>
    </source>
</evidence>
<evidence type="ECO:0000259" key="2">
    <source>
        <dbReference type="Pfam" id="PF02657"/>
    </source>
</evidence>
<dbReference type="PANTHER" id="PTHR46230">
    <property type="match status" value="1"/>
</dbReference>
<feature type="domain" description="Fe-S metabolism associated" evidence="2">
    <location>
        <begin position="73"/>
        <end position="192"/>
    </location>
</feature>
<gene>
    <name evidence="3" type="ORF">HKI87_03g26050</name>
</gene>
<reference evidence="3 4" key="1">
    <citation type="submission" date="2024-03" db="EMBL/GenBank/DDBJ databases">
        <title>Complete genome sequence of the green alga Chloropicon roscoffensis RCC1871.</title>
        <authorList>
            <person name="Lemieux C."/>
            <person name="Pombert J.-F."/>
            <person name="Otis C."/>
            <person name="Turmel M."/>
        </authorList>
    </citation>
    <scope>NUCLEOTIDE SEQUENCE [LARGE SCALE GENOMIC DNA]</scope>
    <source>
        <strain evidence="3 4">RCC1871</strain>
    </source>
</reference>
<dbReference type="GO" id="GO:0016226">
    <property type="term" value="P:iron-sulfur cluster assembly"/>
    <property type="evidence" value="ECO:0007669"/>
    <property type="project" value="TreeGrafter"/>
</dbReference>
<dbReference type="SUPFAM" id="SSF82649">
    <property type="entry name" value="SufE/NifU"/>
    <property type="match status" value="1"/>
</dbReference>
<dbReference type="Gene3D" id="3.90.1010.10">
    <property type="match status" value="1"/>
</dbReference>
<dbReference type="AlphaFoldDB" id="A0AAX4P4W4"/>
<dbReference type="InterPro" id="IPR003808">
    <property type="entry name" value="Fe-S_metab-assoc_dom"/>
</dbReference>
<dbReference type="SUPFAM" id="SSF82657">
    <property type="entry name" value="BolA-like"/>
    <property type="match status" value="1"/>
</dbReference>
<dbReference type="Pfam" id="PF02657">
    <property type="entry name" value="SufE"/>
    <property type="match status" value="1"/>
</dbReference>
<name>A0AAX4P4W4_9CHLO</name>
<protein>
    <submittedName>
        <fullName evidence="3">Cysteine desulfuration protein SufE</fullName>
    </submittedName>
</protein>